<name>A0A370R2U8_9GAMM</name>
<comment type="caution">
    <text evidence="2">The sequence shown here is derived from an EMBL/GenBank/DDBJ whole genome shotgun (WGS) entry which is preliminary data.</text>
</comment>
<feature type="domain" description="DUF6484" evidence="1">
    <location>
        <begin position="44"/>
        <end position="102"/>
    </location>
</feature>
<reference evidence="2 3" key="1">
    <citation type="submission" date="2018-07" db="EMBL/GenBank/DDBJ databases">
        <title>Genomic Encyclopedia of Type Strains, Phase IV (KMG-IV): sequencing the most valuable type-strain genomes for metagenomic binning, comparative biology and taxonomic classification.</title>
        <authorList>
            <person name="Goeker M."/>
        </authorList>
    </citation>
    <scope>NUCLEOTIDE SEQUENCE [LARGE SCALE GENOMIC DNA]</scope>
    <source>
        <strain evidence="2 3">DSM 103736</strain>
    </source>
</reference>
<keyword evidence="3" id="KW-1185">Reference proteome</keyword>
<dbReference type="RefSeq" id="WP_115456548.1">
    <property type="nucleotide sequence ID" value="NZ_QRAP01000001.1"/>
</dbReference>
<evidence type="ECO:0000313" key="2">
    <source>
        <dbReference type="EMBL" id="RDK96757.1"/>
    </source>
</evidence>
<proteinExistence type="predicted"/>
<dbReference type="InterPro" id="IPR045506">
    <property type="entry name" value="DUF6484"/>
</dbReference>
<evidence type="ECO:0000259" key="1">
    <source>
        <dbReference type="Pfam" id="PF20093"/>
    </source>
</evidence>
<sequence>MKEVRQDVPLPAAGEECPASALESLLHHPVNAGGQGSLLPHIMLGRIVSAGPGGLRVVVPALKPDEMSAVSVCAITENETGKTCAVQFIDGDGNKPLIMGLLYAGAEQTASAALPEPAVTVIRDGERERVKIDAQQELVLQCGASRIVLRADGVIHIRGLYIDSQARATQRIRAGSVQVN</sequence>
<gene>
    <name evidence="2" type="ORF">C8D90_101193</name>
</gene>
<dbReference type="OrthoDB" id="3078443at2"/>
<dbReference type="AlphaFoldDB" id="A0A370R2U8"/>
<dbReference type="EMBL" id="QRAP01000001">
    <property type="protein sequence ID" value="RDK96757.1"/>
    <property type="molecule type" value="Genomic_DNA"/>
</dbReference>
<organism evidence="2 3">
    <name type="scientific">Enterobacillus tribolii</name>
    <dbReference type="NCBI Taxonomy" id="1487935"/>
    <lineage>
        <taxon>Bacteria</taxon>
        <taxon>Pseudomonadati</taxon>
        <taxon>Pseudomonadota</taxon>
        <taxon>Gammaproteobacteria</taxon>
        <taxon>Enterobacterales</taxon>
        <taxon>Hafniaceae</taxon>
        <taxon>Enterobacillus</taxon>
    </lineage>
</organism>
<accession>A0A370R2U8</accession>
<protein>
    <recommendedName>
        <fullName evidence="1">DUF6484 domain-containing protein</fullName>
    </recommendedName>
</protein>
<evidence type="ECO:0000313" key="3">
    <source>
        <dbReference type="Proteomes" id="UP000254848"/>
    </source>
</evidence>
<dbReference type="Pfam" id="PF20093">
    <property type="entry name" value="DUF6484"/>
    <property type="match status" value="1"/>
</dbReference>
<dbReference type="Proteomes" id="UP000254848">
    <property type="component" value="Unassembled WGS sequence"/>
</dbReference>